<proteinExistence type="predicted"/>
<sequence>MGEPLYSNESEKIQKEATNGLLLFDEVKRLFATPTHSQIISRSEIERPHEVAIKDIYSCAGSCRQWSVTIQGAKHKPPRFLYVEGFLDQMCEESSTHEEWGAIKVSAYVLWRLNWIHPFAGGNGRTARAASYLVLCRCLNFIPPGKLTIPEQIVSNRARYQDALEEADASWENQVLDVSSLEILLEEFLTKQLGG</sequence>
<evidence type="ECO:0000259" key="2">
    <source>
        <dbReference type="PROSITE" id="PS51459"/>
    </source>
</evidence>
<dbReference type="Pfam" id="PF02661">
    <property type="entry name" value="Fic"/>
    <property type="match status" value="1"/>
</dbReference>
<dbReference type="PANTHER" id="PTHR13504">
    <property type="entry name" value="FIDO DOMAIN-CONTAINING PROTEIN DDB_G0283145"/>
    <property type="match status" value="1"/>
</dbReference>
<feature type="domain" description="Fido" evidence="2">
    <location>
        <begin position="40"/>
        <end position="187"/>
    </location>
</feature>
<dbReference type="InterPro" id="IPR040198">
    <property type="entry name" value="Fido_containing"/>
</dbReference>
<evidence type="ECO:0000313" key="3">
    <source>
        <dbReference type="EMBL" id="XBH06315.1"/>
    </source>
</evidence>
<dbReference type="RefSeq" id="WP_406699166.1">
    <property type="nucleotide sequence ID" value="NZ_CP155447.1"/>
</dbReference>
<protein>
    <submittedName>
        <fullName evidence="3">Fic family protein</fullName>
    </submittedName>
</protein>
<accession>A0AAU7CMJ1</accession>
<dbReference type="AlphaFoldDB" id="A0AAU7CMJ1"/>
<dbReference type="EMBL" id="CP155447">
    <property type="protein sequence ID" value="XBH06315.1"/>
    <property type="molecule type" value="Genomic_DNA"/>
</dbReference>
<gene>
    <name evidence="3" type="ORF">V5E97_09835</name>
</gene>
<dbReference type="InterPro" id="IPR003812">
    <property type="entry name" value="Fido"/>
</dbReference>
<organism evidence="3">
    <name type="scientific">Singulisphaera sp. Ch08</name>
    <dbReference type="NCBI Taxonomy" id="3120278"/>
    <lineage>
        <taxon>Bacteria</taxon>
        <taxon>Pseudomonadati</taxon>
        <taxon>Planctomycetota</taxon>
        <taxon>Planctomycetia</taxon>
        <taxon>Isosphaerales</taxon>
        <taxon>Isosphaeraceae</taxon>
        <taxon>Singulisphaera</taxon>
    </lineage>
</organism>
<dbReference type="Gene3D" id="1.10.3290.10">
    <property type="entry name" value="Fido-like domain"/>
    <property type="match status" value="1"/>
</dbReference>
<reference evidence="3" key="1">
    <citation type="submission" date="2024-05" db="EMBL/GenBank/DDBJ databases">
        <title>Planctomycetes of the genus Singulisphaera possess chitinolytic capabilities.</title>
        <authorList>
            <person name="Ivanova A."/>
        </authorList>
    </citation>
    <scope>NUCLEOTIDE SEQUENCE</scope>
    <source>
        <strain evidence="3">Ch08T</strain>
    </source>
</reference>
<dbReference type="SUPFAM" id="SSF140931">
    <property type="entry name" value="Fic-like"/>
    <property type="match status" value="1"/>
</dbReference>
<feature type="active site" evidence="1">
    <location>
        <position position="117"/>
    </location>
</feature>
<dbReference type="PROSITE" id="PS51459">
    <property type="entry name" value="FIDO"/>
    <property type="match status" value="1"/>
</dbReference>
<dbReference type="PANTHER" id="PTHR13504:SF38">
    <property type="entry name" value="FIDO DOMAIN-CONTAINING PROTEIN"/>
    <property type="match status" value="1"/>
</dbReference>
<dbReference type="InterPro" id="IPR036597">
    <property type="entry name" value="Fido-like_dom_sf"/>
</dbReference>
<name>A0AAU7CMJ1_9BACT</name>
<evidence type="ECO:0000256" key="1">
    <source>
        <dbReference type="PIRSR" id="PIRSR640198-1"/>
    </source>
</evidence>